<gene>
    <name evidence="3" type="ORF">NCGR_LOCUS9486</name>
</gene>
<sequence>MEEPRHQEEATTIEEPRINHSKLELVVRVHSFFSLPDSGPKIWCYDTDLVASSDSNDDWSGDSDTEFDSDGEIVDEEDEYDLSIFSYDADGPCIDVNVVFPDVDQCKLAVTHHAILHDHVFNIVKKDMTRFKAICKRVDQGC</sequence>
<evidence type="ECO:0000256" key="1">
    <source>
        <dbReference type="SAM" id="MobiDB-lite"/>
    </source>
</evidence>
<organism evidence="3 4">
    <name type="scientific">Miscanthus lutarioriparius</name>
    <dbReference type="NCBI Taxonomy" id="422564"/>
    <lineage>
        <taxon>Eukaryota</taxon>
        <taxon>Viridiplantae</taxon>
        <taxon>Streptophyta</taxon>
        <taxon>Embryophyta</taxon>
        <taxon>Tracheophyta</taxon>
        <taxon>Spermatophyta</taxon>
        <taxon>Magnoliopsida</taxon>
        <taxon>Liliopsida</taxon>
        <taxon>Poales</taxon>
        <taxon>Poaceae</taxon>
        <taxon>PACMAD clade</taxon>
        <taxon>Panicoideae</taxon>
        <taxon>Andropogonodae</taxon>
        <taxon>Andropogoneae</taxon>
        <taxon>Saccharinae</taxon>
        <taxon>Miscanthus</taxon>
    </lineage>
</organism>
<evidence type="ECO:0000259" key="2">
    <source>
        <dbReference type="Pfam" id="PF03108"/>
    </source>
</evidence>
<dbReference type="Proteomes" id="UP000604825">
    <property type="component" value="Unassembled WGS sequence"/>
</dbReference>
<dbReference type="InterPro" id="IPR004332">
    <property type="entry name" value="Transposase_MuDR"/>
</dbReference>
<proteinExistence type="predicted"/>
<accession>A0A811MV21</accession>
<evidence type="ECO:0000313" key="4">
    <source>
        <dbReference type="Proteomes" id="UP000604825"/>
    </source>
</evidence>
<comment type="caution">
    <text evidence="3">The sequence shown here is derived from an EMBL/GenBank/DDBJ whole genome shotgun (WGS) entry which is preliminary data.</text>
</comment>
<keyword evidence="4" id="KW-1185">Reference proteome</keyword>
<feature type="region of interest" description="Disordered" evidence="1">
    <location>
        <begin position="52"/>
        <end position="72"/>
    </location>
</feature>
<name>A0A811MV21_9POAL</name>
<dbReference type="EMBL" id="CAJGYO010000002">
    <property type="protein sequence ID" value="CAD6214014.1"/>
    <property type="molecule type" value="Genomic_DNA"/>
</dbReference>
<reference evidence="3" key="1">
    <citation type="submission" date="2020-10" db="EMBL/GenBank/DDBJ databases">
        <authorList>
            <person name="Han B."/>
            <person name="Lu T."/>
            <person name="Zhao Q."/>
            <person name="Huang X."/>
            <person name="Zhao Y."/>
        </authorList>
    </citation>
    <scope>NUCLEOTIDE SEQUENCE</scope>
</reference>
<evidence type="ECO:0000313" key="3">
    <source>
        <dbReference type="EMBL" id="CAD6214014.1"/>
    </source>
</evidence>
<dbReference type="Pfam" id="PF03108">
    <property type="entry name" value="DBD_Tnp_Mut"/>
    <property type="match status" value="1"/>
</dbReference>
<dbReference type="AlphaFoldDB" id="A0A811MV21"/>
<feature type="domain" description="Transposase MuDR plant" evidence="2">
    <location>
        <begin position="98"/>
        <end position="138"/>
    </location>
</feature>
<protein>
    <recommendedName>
        <fullName evidence="2">Transposase MuDR plant domain-containing protein</fullName>
    </recommendedName>
</protein>
<feature type="compositionally biased region" description="Acidic residues" evidence="1">
    <location>
        <begin position="55"/>
        <end position="72"/>
    </location>
</feature>